<keyword evidence="2" id="KW-1133">Transmembrane helix</keyword>
<feature type="transmembrane region" description="Helical" evidence="2">
    <location>
        <begin position="164"/>
        <end position="184"/>
    </location>
</feature>
<feature type="transmembrane region" description="Helical" evidence="2">
    <location>
        <begin position="20"/>
        <end position="46"/>
    </location>
</feature>
<dbReference type="KEGG" id="gce:KYE46_16815"/>
<keyword evidence="2" id="KW-0472">Membrane</keyword>
<keyword evidence="2" id="KW-0012">Acyltransferase</keyword>
<dbReference type="PANTHER" id="PTHR38686">
    <property type="entry name" value="APOLIPOPROTEIN N-ACYLTRANSFERASE"/>
    <property type="match status" value="1"/>
</dbReference>
<keyword evidence="2" id="KW-1003">Cell membrane</keyword>
<dbReference type="EMBL" id="CP079194">
    <property type="protein sequence ID" value="QXT39558.1"/>
    <property type="molecule type" value="Genomic_DNA"/>
</dbReference>
<dbReference type="Proteomes" id="UP000825009">
    <property type="component" value="Chromosome"/>
</dbReference>
<comment type="function">
    <text evidence="2">Catalyzes the phospholipid dependent N-acylation of the N-terminal cysteine of apolipoprotein, the last step in lipoprotein maturation.</text>
</comment>
<dbReference type="AlphaFoldDB" id="A0A8F6TX53"/>
<feature type="domain" description="CN hydrolase" evidence="3">
    <location>
        <begin position="222"/>
        <end position="463"/>
    </location>
</feature>
<comment type="subcellular location">
    <subcellularLocation>
        <location evidence="2">Cell membrane</location>
        <topology evidence="2">Multi-pass membrane protein</topology>
    </subcellularLocation>
</comment>
<comment type="pathway">
    <text evidence="2">Protein modification; lipoprotein biosynthesis (N-acyl transfer).</text>
</comment>
<keyword evidence="2" id="KW-0812">Transmembrane</keyword>
<dbReference type="EC" id="2.3.1.269" evidence="2"/>
<keyword evidence="2" id="KW-0808">Transferase</keyword>
<dbReference type="HAMAP" id="MF_01148">
    <property type="entry name" value="Lnt"/>
    <property type="match status" value="1"/>
</dbReference>
<sequence length="499" mass="52852">MTLPPSRWIVRAGAATSGAVAALALAPFNFWVLLFPAFALIAALVVSAATPREAGWRAWAAGAGWFAVSMHWIVQPFFVDPVATGWMAPFALVLLAGGLALFWTLAGWLSARLCAGPARALVFAGLLTLTEALRGVVFTGLPWAEPGHGLIASDALALSAYLGPYGLTLFALTLSTLAAVLYLNRHRALSVLPLALGTLIGLLPLAAPAPAPDPDAPILRVVQINAPQHLKWQREMIPVFFERGLSLTAAAPGPLGAPDLVVWPETSLPNLLDRSEAARAQIAEAASGAEVLIGGQRYAGREPRNILAHLDSAGEVASVYDKHHLVPFGEYLPLRGWAERLGLRGLAQQLSGGYRPGAGPALMDLGPLGRAFPMICYEAIFPRHIRAVDRPDWLVQVTNDAWFGSFAMPYQHLALARLRAAEQGLPLIRAANTGVSAVIDARGALVATLDMDTQGTLDARLPAALPPTLYARSGDLPALILAIFVTLSGLLLARRAAPH</sequence>
<dbReference type="CDD" id="cd07571">
    <property type="entry name" value="ALP_N-acyl_transferase"/>
    <property type="match status" value="1"/>
</dbReference>
<dbReference type="GO" id="GO:0016410">
    <property type="term" value="F:N-acyltransferase activity"/>
    <property type="evidence" value="ECO:0007669"/>
    <property type="project" value="UniProtKB-UniRule"/>
</dbReference>
<dbReference type="UniPathway" id="UPA00666"/>
<dbReference type="InterPro" id="IPR004563">
    <property type="entry name" value="Apolipo_AcylTrfase"/>
</dbReference>
<evidence type="ECO:0000256" key="1">
    <source>
        <dbReference type="ARBA" id="ARBA00010065"/>
    </source>
</evidence>
<name>A0A8F6TX53_9RHOB</name>
<feature type="transmembrane region" description="Helical" evidence="2">
    <location>
        <begin position="476"/>
        <end position="493"/>
    </location>
</feature>
<dbReference type="GO" id="GO:0005886">
    <property type="term" value="C:plasma membrane"/>
    <property type="evidence" value="ECO:0007669"/>
    <property type="project" value="UniProtKB-SubCell"/>
</dbReference>
<comment type="similarity">
    <text evidence="1 2">Belongs to the CN hydrolase family. Apolipoprotein N-acyltransferase subfamily.</text>
</comment>
<dbReference type="Pfam" id="PF00795">
    <property type="entry name" value="CN_hydrolase"/>
    <property type="match status" value="1"/>
</dbReference>
<dbReference type="InterPro" id="IPR045378">
    <property type="entry name" value="LNT_N"/>
</dbReference>
<proteinExistence type="inferred from homology"/>
<comment type="catalytic activity">
    <reaction evidence="2">
        <text>N-terminal S-1,2-diacyl-sn-glyceryl-L-cysteinyl-[lipoprotein] + a glycerophospholipid = N-acyl-S-1,2-diacyl-sn-glyceryl-L-cysteinyl-[lipoprotein] + a 2-acyl-sn-glycero-3-phospholipid + H(+)</text>
        <dbReference type="Rhea" id="RHEA:48228"/>
        <dbReference type="Rhea" id="RHEA-COMP:14681"/>
        <dbReference type="Rhea" id="RHEA-COMP:14684"/>
        <dbReference type="ChEBI" id="CHEBI:15378"/>
        <dbReference type="ChEBI" id="CHEBI:136912"/>
        <dbReference type="ChEBI" id="CHEBI:140656"/>
        <dbReference type="ChEBI" id="CHEBI:140657"/>
        <dbReference type="ChEBI" id="CHEBI:140660"/>
        <dbReference type="EC" id="2.3.1.269"/>
    </reaction>
</comment>
<accession>A0A8F6TX53</accession>
<reference evidence="4 5" key="1">
    <citation type="submission" date="2021-07" db="EMBL/GenBank/DDBJ databases">
        <title>A novel Jannaschia species isolated from marine dinoflagellate Ceratoperidinium margalefii.</title>
        <authorList>
            <person name="Jiang Y."/>
            <person name="Li Z."/>
        </authorList>
    </citation>
    <scope>NUCLEOTIDE SEQUENCE [LARGE SCALE GENOMIC DNA]</scope>
    <source>
        <strain evidence="4 5">J12C1-MA-4</strain>
    </source>
</reference>
<dbReference type="Pfam" id="PF20154">
    <property type="entry name" value="LNT_N"/>
    <property type="match status" value="1"/>
</dbReference>
<evidence type="ECO:0000313" key="5">
    <source>
        <dbReference type="Proteomes" id="UP000825009"/>
    </source>
</evidence>
<keyword evidence="5" id="KW-1185">Reference proteome</keyword>
<evidence type="ECO:0000256" key="2">
    <source>
        <dbReference type="HAMAP-Rule" id="MF_01148"/>
    </source>
</evidence>
<dbReference type="InterPro" id="IPR003010">
    <property type="entry name" value="C-N_Hydrolase"/>
</dbReference>
<feature type="transmembrane region" description="Helical" evidence="2">
    <location>
        <begin position="58"/>
        <end position="74"/>
    </location>
</feature>
<evidence type="ECO:0000313" key="4">
    <source>
        <dbReference type="EMBL" id="QXT39558.1"/>
    </source>
</evidence>
<dbReference type="GO" id="GO:0042158">
    <property type="term" value="P:lipoprotein biosynthetic process"/>
    <property type="evidence" value="ECO:0007669"/>
    <property type="project" value="UniProtKB-UniRule"/>
</dbReference>
<dbReference type="PROSITE" id="PS50263">
    <property type="entry name" value="CN_HYDROLASE"/>
    <property type="match status" value="1"/>
</dbReference>
<feature type="transmembrane region" description="Helical" evidence="2">
    <location>
        <begin position="86"/>
        <end position="109"/>
    </location>
</feature>
<feature type="transmembrane region" description="Helical" evidence="2">
    <location>
        <begin position="191"/>
        <end position="211"/>
    </location>
</feature>
<gene>
    <name evidence="2 4" type="primary">lnt</name>
    <name evidence="4" type="ORF">KYE46_16815</name>
</gene>
<dbReference type="RefSeq" id="WP_219002294.1">
    <property type="nucleotide sequence ID" value="NZ_CP079194.1"/>
</dbReference>
<evidence type="ECO:0000259" key="3">
    <source>
        <dbReference type="PROSITE" id="PS50263"/>
    </source>
</evidence>
<protein>
    <recommendedName>
        <fullName evidence="2">Apolipoprotein N-acyltransferase</fullName>
        <shortName evidence="2">ALP N-acyltransferase</shortName>
        <ecNumber evidence="2">2.3.1.269</ecNumber>
    </recommendedName>
</protein>
<dbReference type="PANTHER" id="PTHR38686:SF1">
    <property type="entry name" value="APOLIPOPROTEIN N-ACYLTRANSFERASE"/>
    <property type="match status" value="1"/>
</dbReference>
<organism evidence="4 5">
    <name type="scientific">Gymnodinialimonas ceratoperidinii</name>
    <dbReference type="NCBI Taxonomy" id="2856823"/>
    <lineage>
        <taxon>Bacteria</taxon>
        <taxon>Pseudomonadati</taxon>
        <taxon>Pseudomonadota</taxon>
        <taxon>Alphaproteobacteria</taxon>
        <taxon>Rhodobacterales</taxon>
        <taxon>Paracoccaceae</taxon>
        <taxon>Gymnodinialimonas</taxon>
    </lineage>
</organism>
<dbReference type="NCBIfam" id="TIGR00546">
    <property type="entry name" value="lnt"/>
    <property type="match status" value="1"/>
</dbReference>
<feature type="transmembrane region" description="Helical" evidence="2">
    <location>
        <begin position="121"/>
        <end position="144"/>
    </location>
</feature>